<dbReference type="PANTHER" id="PTHR42648">
    <property type="entry name" value="TRANSPOSASE, PUTATIVE-RELATED"/>
    <property type="match status" value="1"/>
</dbReference>
<keyword evidence="18" id="KW-0862">Zinc</keyword>
<evidence type="ECO:0000256" key="13">
    <source>
        <dbReference type="ARBA" id="ARBA00022918"/>
    </source>
</evidence>
<evidence type="ECO:0000256" key="5">
    <source>
        <dbReference type="ARBA" id="ARBA00022723"/>
    </source>
</evidence>
<dbReference type="Pfam" id="PF13976">
    <property type="entry name" value="gag_pre-integrs"/>
    <property type="match status" value="1"/>
</dbReference>
<keyword evidence="8" id="KW-0255">Endonuclease</keyword>
<dbReference type="InterPro" id="IPR013103">
    <property type="entry name" value="RVT_2"/>
</dbReference>
<keyword evidence="15" id="KW-0917">Virion maturation</keyword>
<dbReference type="Pfam" id="PF07727">
    <property type="entry name" value="RVT_2"/>
    <property type="match status" value="1"/>
</dbReference>
<dbReference type="InterPro" id="IPR036875">
    <property type="entry name" value="Znf_CCHC_sf"/>
</dbReference>
<evidence type="ECO:0000256" key="18">
    <source>
        <dbReference type="PROSITE-ProRule" id="PRU00047"/>
    </source>
</evidence>
<evidence type="ECO:0000256" key="17">
    <source>
        <dbReference type="ARBA" id="ARBA00023268"/>
    </source>
</evidence>
<dbReference type="Pfam" id="PF22936">
    <property type="entry name" value="Pol_BBD"/>
    <property type="match status" value="1"/>
</dbReference>
<reference evidence="22 23" key="1">
    <citation type="submission" date="2021-06" db="EMBL/GenBank/DDBJ databases">
        <title>A haploid diamondback moth (Plutella xylostella L.) genome assembly resolves 31 chromosomes and identifies a diamide resistance mutation.</title>
        <authorList>
            <person name="Ward C.M."/>
            <person name="Perry K.D."/>
            <person name="Baker G."/>
            <person name="Powis K."/>
            <person name="Heckel D.G."/>
            <person name="Baxter S.W."/>
        </authorList>
    </citation>
    <scope>NUCLEOTIDE SEQUENCE [LARGE SCALE GENOMIC DNA]</scope>
    <source>
        <strain evidence="22 23">LV</strain>
        <tissue evidence="22">Single pupa</tissue>
    </source>
</reference>
<keyword evidence="12" id="KW-0229">DNA integration</keyword>
<evidence type="ECO:0000256" key="6">
    <source>
        <dbReference type="ARBA" id="ARBA00022741"/>
    </source>
</evidence>
<keyword evidence="11" id="KW-0460">Magnesium</keyword>
<feature type="compositionally biased region" description="Basic and acidic residues" evidence="19">
    <location>
        <begin position="577"/>
        <end position="591"/>
    </location>
</feature>
<keyword evidence="23" id="KW-1185">Reference proteome</keyword>
<dbReference type="InterPro" id="IPR057670">
    <property type="entry name" value="SH3_retrovirus"/>
</dbReference>
<keyword evidence="6" id="KW-0547">Nucleotide-binding</keyword>
<evidence type="ECO:0000259" key="21">
    <source>
        <dbReference type="PROSITE" id="PS50994"/>
    </source>
</evidence>
<dbReference type="InterPro" id="IPR001878">
    <property type="entry name" value="Znf_CCHC"/>
</dbReference>
<organism evidence="22 23">
    <name type="scientific">Plutella xylostella</name>
    <name type="common">Diamondback moth</name>
    <name type="synonym">Plutella maculipennis</name>
    <dbReference type="NCBI Taxonomy" id="51655"/>
    <lineage>
        <taxon>Eukaryota</taxon>
        <taxon>Metazoa</taxon>
        <taxon>Ecdysozoa</taxon>
        <taxon>Arthropoda</taxon>
        <taxon>Hexapoda</taxon>
        <taxon>Insecta</taxon>
        <taxon>Pterygota</taxon>
        <taxon>Neoptera</taxon>
        <taxon>Endopterygota</taxon>
        <taxon>Lepidoptera</taxon>
        <taxon>Glossata</taxon>
        <taxon>Ditrysia</taxon>
        <taxon>Yponomeutoidea</taxon>
        <taxon>Plutellidae</taxon>
        <taxon>Plutella</taxon>
    </lineage>
</organism>
<keyword evidence="14" id="KW-0548">Nucleotidyltransferase</keyword>
<dbReference type="SMART" id="SM00343">
    <property type="entry name" value="ZnF_C2HC"/>
    <property type="match status" value="1"/>
</dbReference>
<proteinExistence type="predicted"/>
<evidence type="ECO:0008006" key="24">
    <source>
        <dbReference type="Google" id="ProtNLM"/>
    </source>
</evidence>
<keyword evidence="5" id="KW-0479">Metal-binding</keyword>
<keyword evidence="16" id="KW-0233">DNA recombination</keyword>
<feature type="domain" description="CCHC-type" evidence="20">
    <location>
        <begin position="76"/>
        <end position="92"/>
    </location>
</feature>
<evidence type="ECO:0000256" key="12">
    <source>
        <dbReference type="ARBA" id="ARBA00022908"/>
    </source>
</evidence>
<name>A0ABQ7Q724_PLUXY</name>
<sequence>MIMAIEHSGIAISSDVIKTKLLDMSSEVGSVGSSGPETSAFLSKRWQQKKKSSAKVGSTDTTNKMASTSNGIKTIKCFKCKQIGHYMNQCTKQVSNAFSAVFLNGSFNTDDWYIDSGASSHLIASQNRMRNISYENEIKEIITANKQKMQVVCTGDVPISTIVNNVEHSNIICDALCVPGITTNLLSVSRLIQKGNKVLFKNNLCEIRNPQNVLVGIAELVNGVYKLITKTESVSLTAASGTSTSMVWHRRLGHINSKDLNIMKDGAVKGISYPGTAEISMSNCSVCCEGKQARLPFPQSSTRSEMVLEIVHADVCGPMEQASIGMSKYFLLFVDDFSRMSFVYFLKSKSEVFKYFKEFKSLVEKQTGKEIKILRTDNGGEFCSKELNDFLKDAGITHQLTNPYTPEQNGVCERLNRTIVEKARCLLFDAKLQKKLWAEAVSTAVYLRNRSPVSGHQKTPYELWTGSKPDLSHIRVFGSTVMAHIPKQRRLKWDRKAAKYILVGYSENIKGYKLYQPESNSFTTSRDIRVLNEGVETDAVIAVTDEREPEHEETESSNNDGNNSQSVVPSTSSDSEDSFHEPLNEEIQKVEDLPAKRVRRKPDYYGFSNLCTENVTSHDEMTLQEALQGPERAQWKQAVEEELQAFESNDAWEIVDVPSDRSIVKCKWVLNKKVDIDNKVRYRARLVAKGFTQRHGVDYVDTFSPVVKHSTLRMLFALSVQWGIDVTHLDVTTAFLNGHLKEDIYMCIPEGFQHADADGKVVKLKRAIYGLKQSSLVWYERVRDYLCKLGFKNSKLEPCLFTKYTEDVKIIITLYVDDFLIFSNCAVETEKLKAALGSEFKLKDLGPVRRYLGMRINVDKNCNTITVDQQQYIEQLLSRFEMSDCRAIDTPIECKLNIKRAMFVRQVYHIKS</sequence>
<comment type="caution">
    <text evidence="22">The sequence shown here is derived from an EMBL/GenBank/DDBJ whole genome shotgun (WGS) entry which is preliminary data.</text>
</comment>
<evidence type="ECO:0000256" key="14">
    <source>
        <dbReference type="ARBA" id="ARBA00022932"/>
    </source>
</evidence>
<dbReference type="Pfam" id="PF25597">
    <property type="entry name" value="SH3_retrovirus"/>
    <property type="match status" value="1"/>
</dbReference>
<feature type="region of interest" description="Disordered" evidence="19">
    <location>
        <begin position="540"/>
        <end position="591"/>
    </location>
</feature>
<dbReference type="SUPFAM" id="SSF56672">
    <property type="entry name" value="DNA/RNA polymerases"/>
    <property type="match status" value="1"/>
</dbReference>
<evidence type="ECO:0000256" key="9">
    <source>
        <dbReference type="ARBA" id="ARBA00022801"/>
    </source>
</evidence>
<gene>
    <name evidence="22" type="ORF">JYU34_015390</name>
</gene>
<evidence type="ECO:0000256" key="3">
    <source>
        <dbReference type="ARBA" id="ARBA00022670"/>
    </source>
</evidence>
<evidence type="ECO:0000256" key="8">
    <source>
        <dbReference type="ARBA" id="ARBA00022759"/>
    </source>
</evidence>
<dbReference type="InterPro" id="IPR036397">
    <property type="entry name" value="RNaseH_sf"/>
</dbReference>
<dbReference type="InterPro" id="IPR001584">
    <property type="entry name" value="Integrase_cat-core"/>
</dbReference>
<dbReference type="SUPFAM" id="SSF57756">
    <property type="entry name" value="Retrovirus zinc finger-like domains"/>
    <property type="match status" value="1"/>
</dbReference>
<dbReference type="PANTHER" id="PTHR42648:SF11">
    <property type="entry name" value="TRANSPOSON TY4-P GAG-POL POLYPROTEIN"/>
    <property type="match status" value="1"/>
</dbReference>
<keyword evidence="4" id="KW-0540">Nuclease</keyword>
<dbReference type="EMBL" id="JAHIBW010000020">
    <property type="protein sequence ID" value="KAG7301017.1"/>
    <property type="molecule type" value="Genomic_DNA"/>
</dbReference>
<evidence type="ECO:0000256" key="2">
    <source>
        <dbReference type="ARBA" id="ARBA00022612"/>
    </source>
</evidence>
<keyword evidence="14" id="KW-0808">Transferase</keyword>
<dbReference type="Gene3D" id="3.30.420.10">
    <property type="entry name" value="Ribonuclease H-like superfamily/Ribonuclease H"/>
    <property type="match status" value="1"/>
</dbReference>
<keyword evidence="9" id="KW-0378">Hydrolase</keyword>
<evidence type="ECO:0000256" key="4">
    <source>
        <dbReference type="ARBA" id="ARBA00022722"/>
    </source>
</evidence>
<feature type="domain" description="Integrase catalytic" evidence="21">
    <location>
        <begin position="294"/>
        <end position="468"/>
    </location>
</feature>
<evidence type="ECO:0000256" key="7">
    <source>
        <dbReference type="ARBA" id="ARBA00022750"/>
    </source>
</evidence>
<dbReference type="InterPro" id="IPR054722">
    <property type="entry name" value="PolX-like_BBD"/>
</dbReference>
<dbReference type="InterPro" id="IPR043502">
    <property type="entry name" value="DNA/RNA_pol_sf"/>
</dbReference>
<evidence type="ECO:0000313" key="23">
    <source>
        <dbReference type="Proteomes" id="UP000823941"/>
    </source>
</evidence>
<keyword evidence="2" id="KW-1188">Viral release from host cell</keyword>
<dbReference type="PROSITE" id="PS50158">
    <property type="entry name" value="ZF_CCHC"/>
    <property type="match status" value="1"/>
</dbReference>
<dbReference type="InterPro" id="IPR012337">
    <property type="entry name" value="RNaseH-like_sf"/>
</dbReference>
<dbReference type="SUPFAM" id="SSF53098">
    <property type="entry name" value="Ribonuclease H-like"/>
    <property type="match status" value="1"/>
</dbReference>
<evidence type="ECO:0000256" key="11">
    <source>
        <dbReference type="ARBA" id="ARBA00022842"/>
    </source>
</evidence>
<accession>A0ABQ7Q724</accession>
<keyword evidence="3" id="KW-0645">Protease</keyword>
<evidence type="ECO:0000313" key="22">
    <source>
        <dbReference type="EMBL" id="KAG7301017.1"/>
    </source>
</evidence>
<keyword evidence="14" id="KW-0239">DNA-directed DNA polymerase</keyword>
<dbReference type="InterPro" id="IPR025724">
    <property type="entry name" value="GAG-pre-integrase_dom"/>
</dbReference>
<evidence type="ECO:0000256" key="1">
    <source>
        <dbReference type="ARBA" id="ARBA00002180"/>
    </source>
</evidence>
<dbReference type="InterPro" id="IPR039537">
    <property type="entry name" value="Retrotran_Ty1/copia-like"/>
</dbReference>
<keyword evidence="17" id="KW-0511">Multifunctional enzyme</keyword>
<keyword evidence="13" id="KW-0695">RNA-directed DNA polymerase</keyword>
<keyword evidence="18" id="KW-0863">Zinc-finger</keyword>
<evidence type="ECO:0000256" key="15">
    <source>
        <dbReference type="ARBA" id="ARBA00023113"/>
    </source>
</evidence>
<dbReference type="PROSITE" id="PS50994">
    <property type="entry name" value="INTEGRASE"/>
    <property type="match status" value="1"/>
</dbReference>
<evidence type="ECO:0000256" key="16">
    <source>
        <dbReference type="ARBA" id="ARBA00023172"/>
    </source>
</evidence>
<dbReference type="Proteomes" id="UP000823941">
    <property type="component" value="Chromosome 20"/>
</dbReference>
<keyword evidence="10" id="KW-0067">ATP-binding</keyword>
<dbReference type="Pfam" id="PF00665">
    <property type="entry name" value="rve"/>
    <property type="match status" value="1"/>
</dbReference>
<evidence type="ECO:0000256" key="10">
    <source>
        <dbReference type="ARBA" id="ARBA00022840"/>
    </source>
</evidence>
<evidence type="ECO:0000259" key="20">
    <source>
        <dbReference type="PROSITE" id="PS50158"/>
    </source>
</evidence>
<dbReference type="Pfam" id="PF00098">
    <property type="entry name" value="zf-CCHC"/>
    <property type="match status" value="1"/>
</dbReference>
<evidence type="ECO:0000256" key="19">
    <source>
        <dbReference type="SAM" id="MobiDB-lite"/>
    </source>
</evidence>
<comment type="function">
    <text evidence="1">The aspartyl protease (PR) mediates the proteolytic cleavages of the Gag and Gag-Pol polyproteins after assembly of the VLP.</text>
</comment>
<feature type="compositionally biased region" description="Low complexity" evidence="19">
    <location>
        <begin position="564"/>
        <end position="573"/>
    </location>
</feature>
<protein>
    <recommendedName>
        <fullName evidence="24">Retrovirus-related Pol polyprotein from transposon TNT 1-94</fullName>
    </recommendedName>
</protein>
<keyword evidence="7" id="KW-0064">Aspartyl protease</keyword>